<dbReference type="Pfam" id="PF00512">
    <property type="entry name" value="HisKA"/>
    <property type="match status" value="1"/>
</dbReference>
<proteinExistence type="predicted"/>
<evidence type="ECO:0000256" key="11">
    <source>
        <dbReference type="SAM" id="Phobius"/>
    </source>
</evidence>
<dbReference type="CDD" id="cd00082">
    <property type="entry name" value="HisKA"/>
    <property type="match status" value="1"/>
</dbReference>
<dbReference type="SMART" id="SM00387">
    <property type="entry name" value="HATPase_c"/>
    <property type="match status" value="1"/>
</dbReference>
<evidence type="ECO:0000256" key="2">
    <source>
        <dbReference type="ARBA" id="ARBA00004236"/>
    </source>
</evidence>
<dbReference type="InterPro" id="IPR036890">
    <property type="entry name" value="HATPase_C_sf"/>
</dbReference>
<dbReference type="CDD" id="cd00075">
    <property type="entry name" value="HATPase"/>
    <property type="match status" value="1"/>
</dbReference>
<keyword evidence="7 14" id="KW-0418">Kinase</keyword>
<protein>
    <recommendedName>
        <fullName evidence="3">histidine kinase</fullName>
        <ecNumber evidence="3">2.7.13.3</ecNumber>
    </recommendedName>
</protein>
<dbReference type="PANTHER" id="PTHR43711:SF31">
    <property type="entry name" value="HISTIDINE KINASE"/>
    <property type="match status" value="1"/>
</dbReference>
<dbReference type="InterPro" id="IPR050736">
    <property type="entry name" value="Sensor_HK_Regulatory"/>
</dbReference>
<feature type="domain" description="HAMP" evidence="13">
    <location>
        <begin position="220"/>
        <end position="273"/>
    </location>
</feature>
<evidence type="ECO:0000313" key="14">
    <source>
        <dbReference type="EMBL" id="SMO51716.1"/>
    </source>
</evidence>
<dbReference type="Pfam" id="PF02518">
    <property type="entry name" value="HATPase_c"/>
    <property type="match status" value="1"/>
</dbReference>
<dbReference type="EMBL" id="FXTG01000002">
    <property type="protein sequence ID" value="SMO51716.1"/>
    <property type="molecule type" value="Genomic_DNA"/>
</dbReference>
<dbReference type="SMART" id="SM00388">
    <property type="entry name" value="HisKA"/>
    <property type="match status" value="1"/>
</dbReference>
<keyword evidence="11" id="KW-0472">Membrane</keyword>
<evidence type="ECO:0000256" key="9">
    <source>
        <dbReference type="ARBA" id="ARBA00023012"/>
    </source>
</evidence>
<keyword evidence="4" id="KW-0597">Phosphoprotein</keyword>
<dbReference type="PANTHER" id="PTHR43711">
    <property type="entry name" value="TWO-COMPONENT HISTIDINE KINASE"/>
    <property type="match status" value="1"/>
</dbReference>
<dbReference type="Proteomes" id="UP000315460">
    <property type="component" value="Unassembled WGS sequence"/>
</dbReference>
<evidence type="ECO:0000256" key="6">
    <source>
        <dbReference type="ARBA" id="ARBA00022692"/>
    </source>
</evidence>
<comment type="caution">
    <text evidence="14">The sequence shown here is derived from an EMBL/GenBank/DDBJ whole genome shotgun (WGS) entry which is preliminary data.</text>
</comment>
<dbReference type="Gene3D" id="1.10.287.130">
    <property type="match status" value="1"/>
</dbReference>
<keyword evidence="6 11" id="KW-0812">Transmembrane</keyword>
<feature type="transmembrane region" description="Helical" evidence="11">
    <location>
        <begin position="28"/>
        <end position="49"/>
    </location>
</feature>
<keyword evidence="5" id="KW-0808">Transferase</keyword>
<dbReference type="SUPFAM" id="SSF55874">
    <property type="entry name" value="ATPase domain of HSP90 chaperone/DNA topoisomerase II/histidine kinase"/>
    <property type="match status" value="1"/>
</dbReference>
<accession>A0ABY1MYA0</accession>
<evidence type="ECO:0000256" key="8">
    <source>
        <dbReference type="ARBA" id="ARBA00022989"/>
    </source>
</evidence>
<dbReference type="InterPro" id="IPR003661">
    <property type="entry name" value="HisK_dim/P_dom"/>
</dbReference>
<evidence type="ECO:0000256" key="7">
    <source>
        <dbReference type="ARBA" id="ARBA00022777"/>
    </source>
</evidence>
<keyword evidence="9" id="KW-0902">Two-component regulatory system</keyword>
<dbReference type="PRINTS" id="PR00344">
    <property type="entry name" value="BCTRLSENSOR"/>
</dbReference>
<dbReference type="SUPFAM" id="SSF47384">
    <property type="entry name" value="Homodimeric domain of signal transducing histidine kinase"/>
    <property type="match status" value="1"/>
</dbReference>
<dbReference type="InterPro" id="IPR003594">
    <property type="entry name" value="HATPase_dom"/>
</dbReference>
<evidence type="ECO:0000256" key="5">
    <source>
        <dbReference type="ARBA" id="ARBA00022679"/>
    </source>
</evidence>
<name>A0ABY1MYA0_9ACTN</name>
<dbReference type="InterPro" id="IPR036097">
    <property type="entry name" value="HisK_dim/P_sf"/>
</dbReference>
<comment type="subcellular location">
    <subcellularLocation>
        <location evidence="2">Cell membrane</location>
    </subcellularLocation>
</comment>
<feature type="region of interest" description="Disordered" evidence="10">
    <location>
        <begin position="514"/>
        <end position="544"/>
    </location>
</feature>
<dbReference type="PROSITE" id="PS50109">
    <property type="entry name" value="HIS_KIN"/>
    <property type="match status" value="1"/>
</dbReference>
<dbReference type="RefSeq" id="WP_154828895.1">
    <property type="nucleotide sequence ID" value="NZ_BAAAQH010000005.1"/>
</dbReference>
<evidence type="ECO:0000256" key="1">
    <source>
        <dbReference type="ARBA" id="ARBA00000085"/>
    </source>
</evidence>
<sequence length="544" mass="58595">MREDGIPADSGPPAQKVSEVLRRKSHSMLILVVVIALLGPTLLLVQFYFSQRTSSIYTPVVDTTSRLVIAMRWAQSDLRMDRAYGLPGAEDRLRVRETDSREALTELQGLVGDDDAFSPALGKLTAASESWWRYAEAVVGTTPDLPPGSTPISQQENIDAVMDFTAMVTAADTLLSAAMDKRAEMRTWRTVTLWSGYALTFVIIFLASTAIIRDTRRTARTIVDPIEKLADVARNDTEGGRGARARTDEGPTEVRALAAAFNVLLDARDDYEAGREEHVRRLEELDRQKDDFVSTVSHELRTPLASIIGYTEMLCDGDGGDLTPAQHRLVSVVQRNADRLKGLIEDLLTLSRIEARGLDIGHDRLRLDAVVGHVLESLGPVAARAGLSLGERVEQAEVTGDSLQLERAVTNLVSNAIKFTPEGGSVTVTLTAEDDVATVSVSDTGIGIPEAEHEHLGTRFFRSSTAQRGSIPGTGLGLSIVQAIAEGHDGGLDFDSAEGEGTTFRLTVPLHHVRTPGARAPGARAPGDRAPEDSVPGGRGPTTA</sequence>
<feature type="compositionally biased region" description="Low complexity" evidence="10">
    <location>
        <begin position="516"/>
        <end position="525"/>
    </location>
</feature>
<comment type="catalytic activity">
    <reaction evidence="1">
        <text>ATP + protein L-histidine = ADP + protein N-phospho-L-histidine.</text>
        <dbReference type="EC" id="2.7.13.3"/>
    </reaction>
</comment>
<dbReference type="InterPro" id="IPR005467">
    <property type="entry name" value="His_kinase_dom"/>
</dbReference>
<evidence type="ECO:0000256" key="10">
    <source>
        <dbReference type="SAM" id="MobiDB-lite"/>
    </source>
</evidence>
<dbReference type="GO" id="GO:0016301">
    <property type="term" value="F:kinase activity"/>
    <property type="evidence" value="ECO:0007669"/>
    <property type="project" value="UniProtKB-KW"/>
</dbReference>
<evidence type="ECO:0000256" key="3">
    <source>
        <dbReference type="ARBA" id="ARBA00012438"/>
    </source>
</evidence>
<dbReference type="InterPro" id="IPR003660">
    <property type="entry name" value="HAMP_dom"/>
</dbReference>
<evidence type="ECO:0000256" key="4">
    <source>
        <dbReference type="ARBA" id="ARBA00022553"/>
    </source>
</evidence>
<gene>
    <name evidence="14" type="ORF">SAMN06265174_10285</name>
</gene>
<evidence type="ECO:0000259" key="13">
    <source>
        <dbReference type="PROSITE" id="PS50885"/>
    </source>
</evidence>
<evidence type="ECO:0000313" key="15">
    <source>
        <dbReference type="Proteomes" id="UP000315460"/>
    </source>
</evidence>
<dbReference type="Gene3D" id="3.30.565.10">
    <property type="entry name" value="Histidine kinase-like ATPase, C-terminal domain"/>
    <property type="match status" value="1"/>
</dbReference>
<organism evidence="14 15">
    <name type="scientific">Dietzia kunjamensis subsp. schimae</name>
    <dbReference type="NCBI Taxonomy" id="498198"/>
    <lineage>
        <taxon>Bacteria</taxon>
        <taxon>Bacillati</taxon>
        <taxon>Actinomycetota</taxon>
        <taxon>Actinomycetes</taxon>
        <taxon>Mycobacteriales</taxon>
        <taxon>Dietziaceae</taxon>
        <taxon>Dietzia</taxon>
    </lineage>
</organism>
<keyword evidence="8 11" id="KW-1133">Transmembrane helix</keyword>
<dbReference type="InterPro" id="IPR004358">
    <property type="entry name" value="Sig_transdc_His_kin-like_C"/>
</dbReference>
<dbReference type="Pfam" id="PF00672">
    <property type="entry name" value="HAMP"/>
    <property type="match status" value="1"/>
</dbReference>
<dbReference type="EC" id="2.7.13.3" evidence="3"/>
<evidence type="ECO:0000259" key="12">
    <source>
        <dbReference type="PROSITE" id="PS50109"/>
    </source>
</evidence>
<keyword evidence="15" id="KW-1185">Reference proteome</keyword>
<dbReference type="PROSITE" id="PS50885">
    <property type="entry name" value="HAMP"/>
    <property type="match status" value="1"/>
</dbReference>
<feature type="transmembrane region" description="Helical" evidence="11">
    <location>
        <begin position="191"/>
        <end position="212"/>
    </location>
</feature>
<reference evidence="14 15" key="1">
    <citation type="submission" date="2017-05" db="EMBL/GenBank/DDBJ databases">
        <authorList>
            <person name="Varghese N."/>
            <person name="Submissions S."/>
        </authorList>
    </citation>
    <scope>NUCLEOTIDE SEQUENCE [LARGE SCALE GENOMIC DNA]</scope>
    <source>
        <strain evidence="14 15">DSM 45139</strain>
    </source>
</reference>
<feature type="domain" description="Histidine kinase" evidence="12">
    <location>
        <begin position="295"/>
        <end position="512"/>
    </location>
</feature>